<feature type="transmembrane region" description="Helical" evidence="6">
    <location>
        <begin position="249"/>
        <end position="267"/>
    </location>
</feature>
<evidence type="ECO:0000256" key="5">
    <source>
        <dbReference type="ARBA" id="ARBA00023136"/>
    </source>
</evidence>
<feature type="transmembrane region" description="Helical" evidence="6">
    <location>
        <begin position="73"/>
        <end position="94"/>
    </location>
</feature>
<evidence type="ECO:0000256" key="1">
    <source>
        <dbReference type="ARBA" id="ARBA00004651"/>
    </source>
</evidence>
<dbReference type="InterPro" id="IPR051258">
    <property type="entry name" value="Diverse_Substrate_Transporter"/>
</dbReference>
<dbReference type="RefSeq" id="WP_369455609.1">
    <property type="nucleotide sequence ID" value="NZ_JBGCUO010000001.1"/>
</dbReference>
<keyword evidence="3 6" id="KW-0812">Transmembrane</keyword>
<comment type="caution">
    <text evidence="8">The sequence shown here is derived from an EMBL/GenBank/DDBJ whole genome shotgun (WGS) entry which is preliminary data.</text>
</comment>
<comment type="subcellular location">
    <subcellularLocation>
        <location evidence="1">Cell membrane</location>
        <topology evidence="1">Multi-pass membrane protein</topology>
    </subcellularLocation>
</comment>
<dbReference type="SUPFAM" id="SSF103481">
    <property type="entry name" value="Multidrug resistance efflux transporter EmrE"/>
    <property type="match status" value="2"/>
</dbReference>
<dbReference type="PANTHER" id="PTHR42920">
    <property type="entry name" value="OS03G0707200 PROTEIN-RELATED"/>
    <property type="match status" value="1"/>
</dbReference>
<evidence type="ECO:0000259" key="7">
    <source>
        <dbReference type="Pfam" id="PF00892"/>
    </source>
</evidence>
<protein>
    <submittedName>
        <fullName evidence="8">DMT family transporter</fullName>
    </submittedName>
</protein>
<sequence>MADPVSPTRWHYLLPLTTVLIWSGNTLVTKLAHGRIDPEAILFYRWLLAALLMTPLLLPLLWRQRHLLRPHLLRLLVLGVLGMVVYQGLAYYAAATTSATNMAILLALSPLLAGLIGSALTADRLTWGVVIGGLVSFAGVVWLISGGAPLTLLHTRPQPGDALMLIAVTANALYGALLLRWQFPFSHWLQLYIQILAAMLVLTPWFAVTTTAPVTAAGLPLVLYAGVLASVGAPLLWIKSIQALGPGRASLFLNLTPVFVALAAMLWLDEQLAGYHLVGGLLALAGVALGQRIRRPLRR</sequence>
<feature type="transmembrane region" description="Helical" evidence="6">
    <location>
        <begin position="43"/>
        <end position="61"/>
    </location>
</feature>
<dbReference type="InterPro" id="IPR037185">
    <property type="entry name" value="EmrE-like"/>
</dbReference>
<feature type="domain" description="EamA" evidence="7">
    <location>
        <begin position="11"/>
        <end position="144"/>
    </location>
</feature>
<dbReference type="EMBL" id="JBGCUO010000001">
    <property type="protein sequence ID" value="MEY1662373.1"/>
    <property type="molecule type" value="Genomic_DNA"/>
</dbReference>
<evidence type="ECO:0000256" key="3">
    <source>
        <dbReference type="ARBA" id="ARBA00022692"/>
    </source>
</evidence>
<organism evidence="8 9">
    <name type="scientific">Isoalcanivorax beigongshangi</name>
    <dbReference type="NCBI Taxonomy" id="3238810"/>
    <lineage>
        <taxon>Bacteria</taxon>
        <taxon>Pseudomonadati</taxon>
        <taxon>Pseudomonadota</taxon>
        <taxon>Gammaproteobacteria</taxon>
        <taxon>Oceanospirillales</taxon>
        <taxon>Alcanivoracaceae</taxon>
        <taxon>Isoalcanivorax</taxon>
    </lineage>
</organism>
<reference evidence="8 9" key="1">
    <citation type="submission" date="2024-07" db="EMBL/GenBank/DDBJ databases">
        <authorList>
            <person name="Ren Q."/>
        </authorList>
    </citation>
    <scope>NUCLEOTIDE SEQUENCE [LARGE SCALE GENOMIC DNA]</scope>
    <source>
        <strain evidence="8 9">REN37</strain>
    </source>
</reference>
<feature type="transmembrane region" description="Helical" evidence="6">
    <location>
        <begin position="191"/>
        <end position="208"/>
    </location>
</feature>
<feature type="transmembrane region" description="Helical" evidence="6">
    <location>
        <begin position="162"/>
        <end position="179"/>
    </location>
</feature>
<feature type="transmembrane region" description="Helical" evidence="6">
    <location>
        <begin position="214"/>
        <end position="237"/>
    </location>
</feature>
<evidence type="ECO:0000313" key="8">
    <source>
        <dbReference type="EMBL" id="MEY1662373.1"/>
    </source>
</evidence>
<feature type="domain" description="EamA" evidence="7">
    <location>
        <begin position="159"/>
        <end position="289"/>
    </location>
</feature>
<evidence type="ECO:0000256" key="6">
    <source>
        <dbReference type="SAM" id="Phobius"/>
    </source>
</evidence>
<evidence type="ECO:0000313" key="9">
    <source>
        <dbReference type="Proteomes" id="UP001562065"/>
    </source>
</evidence>
<dbReference type="InterPro" id="IPR000620">
    <property type="entry name" value="EamA_dom"/>
</dbReference>
<accession>A0ABV4AIL8</accession>
<gene>
    <name evidence="8" type="ORF">AB5I84_09470</name>
</gene>
<dbReference type="PANTHER" id="PTHR42920:SF11">
    <property type="entry name" value="INNER MEMBRANE PROTEIN YTFF"/>
    <property type="match status" value="1"/>
</dbReference>
<evidence type="ECO:0000256" key="4">
    <source>
        <dbReference type="ARBA" id="ARBA00022989"/>
    </source>
</evidence>
<dbReference type="Proteomes" id="UP001562065">
    <property type="component" value="Unassembled WGS sequence"/>
</dbReference>
<dbReference type="Pfam" id="PF00892">
    <property type="entry name" value="EamA"/>
    <property type="match status" value="2"/>
</dbReference>
<feature type="transmembrane region" description="Helical" evidence="6">
    <location>
        <begin position="100"/>
        <end position="120"/>
    </location>
</feature>
<feature type="transmembrane region" description="Helical" evidence="6">
    <location>
        <begin position="273"/>
        <end position="290"/>
    </location>
</feature>
<keyword evidence="9" id="KW-1185">Reference proteome</keyword>
<name>A0ABV4AIL8_9GAMM</name>
<feature type="transmembrane region" description="Helical" evidence="6">
    <location>
        <begin position="127"/>
        <end position="150"/>
    </location>
</feature>
<proteinExistence type="predicted"/>
<keyword evidence="4 6" id="KW-1133">Transmembrane helix</keyword>
<keyword evidence="2" id="KW-1003">Cell membrane</keyword>
<evidence type="ECO:0000256" key="2">
    <source>
        <dbReference type="ARBA" id="ARBA00022475"/>
    </source>
</evidence>
<keyword evidence="5 6" id="KW-0472">Membrane</keyword>